<dbReference type="SUPFAM" id="SSF52091">
    <property type="entry name" value="SpoIIaa-like"/>
    <property type="match status" value="1"/>
</dbReference>
<dbReference type="InterPro" id="IPR021866">
    <property type="entry name" value="SpoIIAA-like"/>
</dbReference>
<evidence type="ECO:0000313" key="2">
    <source>
        <dbReference type="Proteomes" id="UP000564677"/>
    </source>
</evidence>
<gene>
    <name evidence="1" type="ORF">FHR20_002098</name>
</gene>
<comment type="caution">
    <text evidence="1">The sequence shown here is derived from an EMBL/GenBank/DDBJ whole genome shotgun (WGS) entry which is preliminary data.</text>
</comment>
<dbReference type="InterPro" id="IPR036513">
    <property type="entry name" value="STAS_dom_sf"/>
</dbReference>
<dbReference type="Pfam" id="PF11964">
    <property type="entry name" value="SpoIIAA-like"/>
    <property type="match status" value="1"/>
</dbReference>
<dbReference type="EMBL" id="JAASQV010000002">
    <property type="protein sequence ID" value="NIJ65136.1"/>
    <property type="molecule type" value="Genomic_DNA"/>
</dbReference>
<protein>
    <recommendedName>
        <fullName evidence="3">STAS/SEC14 domain-containing protein</fullName>
    </recommendedName>
</protein>
<sequence length="119" mass="12914">MMQFETDMDAGVIEFTVDGEVTRAEYDAAATEMEAVIARHGKLSAVAVIRSFAGMELAAWWKDISWGVGHLTRIGRVAVVTDIGWIVAASRATGWMVPGEQTIFTPEELDAARAWARGG</sequence>
<proteinExistence type="predicted"/>
<keyword evidence="2" id="KW-1185">Reference proteome</keyword>
<dbReference type="RefSeq" id="WP_167299573.1">
    <property type="nucleotide sequence ID" value="NZ_JAASQV010000002.1"/>
</dbReference>
<evidence type="ECO:0000313" key="1">
    <source>
        <dbReference type="EMBL" id="NIJ65136.1"/>
    </source>
</evidence>
<dbReference type="AlphaFoldDB" id="A0A7X5UZL5"/>
<dbReference type="InterPro" id="IPR038396">
    <property type="entry name" value="SpoIIAA-like_sf"/>
</dbReference>
<organism evidence="1 2">
    <name type="scientific">Sphingomonas leidyi</name>
    <dbReference type="NCBI Taxonomy" id="68569"/>
    <lineage>
        <taxon>Bacteria</taxon>
        <taxon>Pseudomonadati</taxon>
        <taxon>Pseudomonadota</taxon>
        <taxon>Alphaproteobacteria</taxon>
        <taxon>Sphingomonadales</taxon>
        <taxon>Sphingomonadaceae</taxon>
        <taxon>Sphingomonas</taxon>
    </lineage>
</organism>
<dbReference type="Proteomes" id="UP000564677">
    <property type="component" value="Unassembled WGS sequence"/>
</dbReference>
<evidence type="ECO:0008006" key="3">
    <source>
        <dbReference type="Google" id="ProtNLM"/>
    </source>
</evidence>
<name>A0A7X5UZL5_9SPHN</name>
<dbReference type="Gene3D" id="3.40.50.10600">
    <property type="entry name" value="SpoIIaa-like domains"/>
    <property type="match status" value="1"/>
</dbReference>
<reference evidence="1 2" key="1">
    <citation type="submission" date="2020-03" db="EMBL/GenBank/DDBJ databases">
        <title>Genomic Encyclopedia of Type Strains, Phase IV (KMG-IV): sequencing the most valuable type-strain genomes for metagenomic binning, comparative biology and taxonomic classification.</title>
        <authorList>
            <person name="Goeker M."/>
        </authorList>
    </citation>
    <scope>NUCLEOTIDE SEQUENCE [LARGE SCALE GENOMIC DNA]</scope>
    <source>
        <strain evidence="1 2">DSM 4733</strain>
    </source>
</reference>
<accession>A0A7X5UZL5</accession>